<evidence type="ECO:0000256" key="1">
    <source>
        <dbReference type="ARBA" id="ARBA00004141"/>
    </source>
</evidence>
<dbReference type="SUPFAM" id="SSF90123">
    <property type="entry name" value="ABC transporter transmembrane region"/>
    <property type="match status" value="1"/>
</dbReference>
<feature type="domain" description="ABC transmembrane type-1" evidence="12">
    <location>
        <begin position="138"/>
        <end position="450"/>
    </location>
</feature>
<dbReference type="PANTHER" id="PTHR43394">
    <property type="entry name" value="ATP-DEPENDENT PERMEASE MDL1, MITOCHONDRIAL"/>
    <property type="match status" value="1"/>
</dbReference>
<dbReference type="InterPro" id="IPR003439">
    <property type="entry name" value="ABC_transporter-like_ATP-bd"/>
</dbReference>
<dbReference type="Proteomes" id="UP000837801">
    <property type="component" value="Unassembled WGS sequence"/>
</dbReference>
<keyword evidence="5" id="KW-0547">Nucleotide-binding</keyword>
<organism evidence="13 14">
    <name type="scientific">[Candida] railenensis</name>
    <dbReference type="NCBI Taxonomy" id="45579"/>
    <lineage>
        <taxon>Eukaryota</taxon>
        <taxon>Fungi</taxon>
        <taxon>Dikarya</taxon>
        <taxon>Ascomycota</taxon>
        <taxon>Saccharomycotina</taxon>
        <taxon>Pichiomycetes</taxon>
        <taxon>Debaryomycetaceae</taxon>
        <taxon>Kurtzmaniella</taxon>
    </lineage>
</organism>
<dbReference type="Pfam" id="PF00664">
    <property type="entry name" value="ABC_membrane"/>
    <property type="match status" value="1"/>
</dbReference>
<keyword evidence="3" id="KW-0813">Transport</keyword>
<dbReference type="GO" id="GO:0016887">
    <property type="term" value="F:ATP hydrolysis activity"/>
    <property type="evidence" value="ECO:0007669"/>
    <property type="project" value="InterPro"/>
</dbReference>
<evidence type="ECO:0000256" key="5">
    <source>
        <dbReference type="ARBA" id="ARBA00022741"/>
    </source>
</evidence>
<dbReference type="AlphaFoldDB" id="A0A9P0QVG8"/>
<feature type="domain" description="ABC transporter" evidence="11">
    <location>
        <begin position="483"/>
        <end position="726"/>
    </location>
</feature>
<keyword evidence="14" id="KW-1185">Reference proteome</keyword>
<feature type="transmembrane region" description="Helical" evidence="10">
    <location>
        <begin position="305"/>
        <end position="325"/>
    </location>
</feature>
<comment type="similarity">
    <text evidence="2">Belongs to the ABC transporter superfamily. ABCB family. Mitochondrial peptide exporter (TC 3.A.1.212) subfamily.</text>
</comment>
<feature type="compositionally biased region" description="Basic and acidic residues" evidence="9">
    <location>
        <begin position="79"/>
        <end position="88"/>
    </location>
</feature>
<feature type="transmembrane region" description="Helical" evidence="10">
    <location>
        <begin position="200"/>
        <end position="221"/>
    </location>
</feature>
<dbReference type="Gene3D" id="1.20.1560.10">
    <property type="entry name" value="ABC transporter type 1, transmembrane domain"/>
    <property type="match status" value="2"/>
</dbReference>
<dbReference type="PROSITE" id="PS50929">
    <property type="entry name" value="ABC_TM1F"/>
    <property type="match status" value="1"/>
</dbReference>
<feature type="transmembrane region" description="Helical" evidence="10">
    <location>
        <begin position="427"/>
        <end position="445"/>
    </location>
</feature>
<dbReference type="EMBL" id="CAKXYY010000033">
    <property type="protein sequence ID" value="CAH2355774.1"/>
    <property type="molecule type" value="Genomic_DNA"/>
</dbReference>
<keyword evidence="6" id="KW-0067">ATP-binding</keyword>
<dbReference type="PROSITE" id="PS50893">
    <property type="entry name" value="ABC_TRANSPORTER_2"/>
    <property type="match status" value="1"/>
</dbReference>
<feature type="transmembrane region" description="Helical" evidence="10">
    <location>
        <begin position="136"/>
        <end position="157"/>
    </location>
</feature>
<dbReference type="GO" id="GO:0005524">
    <property type="term" value="F:ATP binding"/>
    <property type="evidence" value="ECO:0007669"/>
    <property type="project" value="UniProtKB-KW"/>
</dbReference>
<reference evidence="13" key="1">
    <citation type="submission" date="2022-03" db="EMBL/GenBank/DDBJ databases">
        <authorList>
            <person name="Legras J.-L."/>
            <person name="Devillers H."/>
            <person name="Grondin C."/>
        </authorList>
    </citation>
    <scope>NUCLEOTIDE SEQUENCE</scope>
    <source>
        <strain evidence="13">CLIB 1423</strain>
    </source>
</reference>
<comment type="subcellular location">
    <subcellularLocation>
        <location evidence="1">Membrane</location>
        <topology evidence="1">Multi-pass membrane protein</topology>
    </subcellularLocation>
</comment>
<dbReference type="InterPro" id="IPR027417">
    <property type="entry name" value="P-loop_NTPase"/>
</dbReference>
<evidence type="ECO:0000256" key="2">
    <source>
        <dbReference type="ARBA" id="ARBA00005580"/>
    </source>
</evidence>
<dbReference type="GO" id="GO:0015421">
    <property type="term" value="F:ABC-type oligopeptide transporter activity"/>
    <property type="evidence" value="ECO:0007669"/>
    <property type="project" value="TreeGrafter"/>
</dbReference>
<dbReference type="CDD" id="cd18573">
    <property type="entry name" value="ABC_6TM_ABCB10_like"/>
    <property type="match status" value="1"/>
</dbReference>
<comment type="caution">
    <text evidence="13">The sequence shown here is derived from an EMBL/GenBank/DDBJ whole genome shotgun (WGS) entry which is preliminary data.</text>
</comment>
<dbReference type="PROSITE" id="PS00211">
    <property type="entry name" value="ABC_TRANSPORTER_1"/>
    <property type="match status" value="1"/>
</dbReference>
<evidence type="ECO:0000313" key="14">
    <source>
        <dbReference type="Proteomes" id="UP000837801"/>
    </source>
</evidence>
<gene>
    <name evidence="13" type="ORF">CLIB1423_33S00672</name>
</gene>
<proteinExistence type="inferred from homology"/>
<dbReference type="SMART" id="SM00382">
    <property type="entry name" value="AAA"/>
    <property type="match status" value="1"/>
</dbReference>
<dbReference type="InterPro" id="IPR011527">
    <property type="entry name" value="ABC1_TM_dom"/>
</dbReference>
<dbReference type="InterPro" id="IPR039421">
    <property type="entry name" value="Type_1_exporter"/>
</dbReference>
<evidence type="ECO:0000259" key="12">
    <source>
        <dbReference type="PROSITE" id="PS50929"/>
    </source>
</evidence>
<feature type="region of interest" description="Disordered" evidence="9">
    <location>
        <begin position="79"/>
        <end position="113"/>
    </location>
</feature>
<evidence type="ECO:0000256" key="8">
    <source>
        <dbReference type="ARBA" id="ARBA00023136"/>
    </source>
</evidence>
<evidence type="ECO:0000259" key="11">
    <source>
        <dbReference type="PROSITE" id="PS50893"/>
    </source>
</evidence>
<dbReference type="Gene3D" id="3.40.50.300">
    <property type="entry name" value="P-loop containing nucleotide triphosphate hydrolases"/>
    <property type="match status" value="1"/>
</dbReference>
<dbReference type="FunFam" id="3.40.50.300:FF:000218">
    <property type="entry name" value="Multidrug ABC transporter ATP-binding protein"/>
    <property type="match status" value="1"/>
</dbReference>
<dbReference type="InterPro" id="IPR017871">
    <property type="entry name" value="ABC_transporter-like_CS"/>
</dbReference>
<dbReference type="InterPro" id="IPR003593">
    <property type="entry name" value="AAA+_ATPase"/>
</dbReference>
<evidence type="ECO:0000256" key="10">
    <source>
        <dbReference type="SAM" id="Phobius"/>
    </source>
</evidence>
<dbReference type="GO" id="GO:0005743">
    <property type="term" value="C:mitochondrial inner membrane"/>
    <property type="evidence" value="ECO:0007669"/>
    <property type="project" value="TreeGrafter"/>
</dbReference>
<keyword evidence="8 10" id="KW-0472">Membrane</keyword>
<feature type="transmembrane region" description="Helical" evidence="10">
    <location>
        <begin position="390"/>
        <end position="415"/>
    </location>
</feature>
<evidence type="ECO:0000256" key="7">
    <source>
        <dbReference type="ARBA" id="ARBA00022989"/>
    </source>
</evidence>
<keyword evidence="7 10" id="KW-1133">Transmembrane helix</keyword>
<name>A0A9P0QVG8_9ASCO</name>
<evidence type="ECO:0000256" key="6">
    <source>
        <dbReference type="ARBA" id="ARBA00022840"/>
    </source>
</evidence>
<dbReference type="OrthoDB" id="6500128at2759"/>
<dbReference type="PANTHER" id="PTHR43394:SF1">
    <property type="entry name" value="ATP-BINDING CASSETTE SUB-FAMILY B MEMBER 10, MITOCHONDRIAL"/>
    <property type="match status" value="1"/>
</dbReference>
<dbReference type="GO" id="GO:0090374">
    <property type="term" value="P:oligopeptide export from mitochondrion"/>
    <property type="evidence" value="ECO:0007669"/>
    <property type="project" value="TreeGrafter"/>
</dbReference>
<keyword evidence="4 10" id="KW-0812">Transmembrane</keyword>
<protein>
    <submittedName>
        <fullName evidence="13">Iron-sulfur clusters transporter Atm1p, mitochondrial</fullName>
    </submittedName>
</protein>
<dbReference type="SUPFAM" id="SSF52540">
    <property type="entry name" value="P-loop containing nucleoside triphosphate hydrolases"/>
    <property type="match status" value="1"/>
</dbReference>
<evidence type="ECO:0000313" key="13">
    <source>
        <dbReference type="EMBL" id="CAH2355774.1"/>
    </source>
</evidence>
<evidence type="ECO:0000256" key="4">
    <source>
        <dbReference type="ARBA" id="ARBA00022692"/>
    </source>
</evidence>
<dbReference type="InterPro" id="IPR036640">
    <property type="entry name" value="ABC1_TM_sf"/>
</dbReference>
<dbReference type="FunFam" id="1.20.1560.10:FF:000058">
    <property type="entry name" value="ABC transporter B family member 25"/>
    <property type="match status" value="1"/>
</dbReference>
<evidence type="ECO:0000256" key="3">
    <source>
        <dbReference type="ARBA" id="ARBA00022448"/>
    </source>
</evidence>
<evidence type="ECO:0000256" key="9">
    <source>
        <dbReference type="SAM" id="MobiDB-lite"/>
    </source>
</evidence>
<sequence>MIRPVAVNFGLLRQTATSVTSRYGFVLSQQRSLHLGSISSFSNICQNRRLNHNCSLFVSRRHSSTRNEKFSRDIERIEEEREREEKHQQHPNISDFTEPGPASREVATSVESTASTSNKGKEFLKLLQLAKPEFRLLLAALACLVVTSAVSMSLPLVMGKIIDTAKPPTETKNSDVDSKSGILPEANTEITIFGLPSEQFYLGMAVVFTLGAIANFGRTYLLRSAGEKLVARLRSRLFSKILSQDSYFFDIGPDGKGTMKTGDLISRISSDTQIISRTLSSNISDGCRSLVSGCVGLSMMCYVSWKLTLCMSLMFPPLIVMSLFYGRKIKQLSKQVQENLGSLTKVTEEKLNGLKTIQSFAQQQSVVHEYNKEIRQIYDTSMKEGKLSGIYFGGNGFLGNATLVSLLVVGTQFISSGDITLGDLSSFMMYAIYTGSSVFGLGNFYTELMKGVGASERLFELIESKPTITTSLGKKVDSLHGDIEFKGIQFHYPSRPDSNIFQNKIDLTIKKGDHVCFVGPSGSGKSTISQLLLRFYDPIAGSIFVNGYNIKDLNLNFYRSQIGYVQQDPLLFSGSIKENILFGTKDKHVSERDLLNACKLSNSLGFIESFPEKFDTLIGSNSAAQLSGGQKQRISLARTLIKNPDILILDEATSALDSHSEEVVMKNLIKLGRERNTTLISIAHRLSTIKNSENIIVLNSSGEIVEVGKFVTLYADNESKLNKLLKNHDFE</sequence>
<accession>A0A9P0QVG8</accession>
<dbReference type="Pfam" id="PF00005">
    <property type="entry name" value="ABC_tran"/>
    <property type="match status" value="1"/>
</dbReference>